<evidence type="ECO:0000313" key="4">
    <source>
        <dbReference type="Proteomes" id="UP001157910"/>
    </source>
</evidence>
<evidence type="ECO:0000313" key="3">
    <source>
        <dbReference type="EMBL" id="SMP74722.1"/>
    </source>
</evidence>
<sequence length="246" mass="25900">MMATLEGKRVLVTGASSGLGRHFATVLAREGADVMLAARRVEALQALAAEIGGRATCLPLDVTDVASIEAVAEEAGPIDVLVNNAGVAGARAVLDTTPQEYDHIMDTNLRGAFLMATSIGRGMRERGNGGAIVNIASILGLRQGGQLAVYAMSKAAVVQMTKQMALECARYGIRVNALAPGYFATDMNRDFLSSKLGEAMTQRIPQRRFGTFEDLDGPLLLLCSDASRYMTGVVIPVDGGHTVSSL</sequence>
<dbReference type="Pfam" id="PF13561">
    <property type="entry name" value="adh_short_C2"/>
    <property type="match status" value="1"/>
</dbReference>
<dbReference type="Gene3D" id="3.40.50.720">
    <property type="entry name" value="NAD(P)-binding Rossmann-like Domain"/>
    <property type="match status" value="1"/>
</dbReference>
<proteinExistence type="inferred from homology"/>
<dbReference type="InterPro" id="IPR036291">
    <property type="entry name" value="NAD(P)-bd_dom_sf"/>
</dbReference>
<evidence type="ECO:0008006" key="5">
    <source>
        <dbReference type="Google" id="ProtNLM"/>
    </source>
</evidence>
<name>A0ABY1QLA8_9SPHN</name>
<organism evidence="3 4">
    <name type="scientific">Novosphingobium panipatense</name>
    <dbReference type="NCBI Taxonomy" id="428991"/>
    <lineage>
        <taxon>Bacteria</taxon>
        <taxon>Pseudomonadati</taxon>
        <taxon>Pseudomonadota</taxon>
        <taxon>Alphaproteobacteria</taxon>
        <taxon>Sphingomonadales</taxon>
        <taxon>Sphingomonadaceae</taxon>
        <taxon>Novosphingobium</taxon>
    </lineage>
</organism>
<dbReference type="PROSITE" id="PS00061">
    <property type="entry name" value="ADH_SHORT"/>
    <property type="match status" value="1"/>
</dbReference>
<dbReference type="PANTHER" id="PTHR42760">
    <property type="entry name" value="SHORT-CHAIN DEHYDROGENASES/REDUCTASES FAMILY MEMBER"/>
    <property type="match status" value="1"/>
</dbReference>
<dbReference type="SUPFAM" id="SSF51735">
    <property type="entry name" value="NAD(P)-binding Rossmann-fold domains"/>
    <property type="match status" value="1"/>
</dbReference>
<gene>
    <name evidence="3" type="ORF">SAMN06296065_107146</name>
</gene>
<dbReference type="Proteomes" id="UP001157910">
    <property type="component" value="Unassembled WGS sequence"/>
</dbReference>
<comment type="caution">
    <text evidence="3">The sequence shown here is derived from an EMBL/GenBank/DDBJ whole genome shotgun (WGS) entry which is preliminary data.</text>
</comment>
<evidence type="ECO:0000256" key="2">
    <source>
        <dbReference type="ARBA" id="ARBA00023002"/>
    </source>
</evidence>
<dbReference type="NCBIfam" id="NF005559">
    <property type="entry name" value="PRK07231.1"/>
    <property type="match status" value="1"/>
</dbReference>
<dbReference type="EMBL" id="FXUI01000007">
    <property type="protein sequence ID" value="SMP74722.1"/>
    <property type="molecule type" value="Genomic_DNA"/>
</dbReference>
<protein>
    <recommendedName>
        <fullName evidence="5">NAD(P)-dependent dehydrogenase (Short-subunit alcohol dehydrogenase family)</fullName>
    </recommendedName>
</protein>
<keyword evidence="4" id="KW-1185">Reference proteome</keyword>
<keyword evidence="2" id="KW-0560">Oxidoreductase</keyword>
<comment type="similarity">
    <text evidence="1">Belongs to the short-chain dehydrogenases/reductases (SDR) family.</text>
</comment>
<dbReference type="CDD" id="cd05233">
    <property type="entry name" value="SDR_c"/>
    <property type="match status" value="1"/>
</dbReference>
<dbReference type="PANTHER" id="PTHR42760:SF133">
    <property type="entry name" value="3-OXOACYL-[ACYL-CARRIER-PROTEIN] REDUCTASE"/>
    <property type="match status" value="1"/>
</dbReference>
<dbReference type="InterPro" id="IPR020904">
    <property type="entry name" value="Sc_DH/Rdtase_CS"/>
</dbReference>
<dbReference type="PRINTS" id="PR00080">
    <property type="entry name" value="SDRFAMILY"/>
</dbReference>
<dbReference type="PRINTS" id="PR00081">
    <property type="entry name" value="GDHRDH"/>
</dbReference>
<accession>A0ABY1QLA8</accession>
<dbReference type="InterPro" id="IPR002347">
    <property type="entry name" value="SDR_fam"/>
</dbReference>
<evidence type="ECO:0000256" key="1">
    <source>
        <dbReference type="ARBA" id="ARBA00006484"/>
    </source>
</evidence>
<reference evidence="3 4" key="1">
    <citation type="submission" date="2017-05" db="EMBL/GenBank/DDBJ databases">
        <authorList>
            <person name="Varghese N."/>
            <person name="Submissions S."/>
        </authorList>
    </citation>
    <scope>NUCLEOTIDE SEQUENCE [LARGE SCALE GENOMIC DNA]</scope>
    <source>
        <strain evidence="3 4">SM16</strain>
    </source>
</reference>